<sequence length="218" mass="24306">MLQSLDPLFPFSRSHLLRSQWCTVISLVLLSIEEVQVARGDRLDYQLTLVDLILNVLASGGEPSSSTMAIIVEDGVTEIQALLRQSQSDSVASVALSRDRVGQGFSESISNQSLPRASRHSTLKSFSFTSNTTKTALIIPLEEAERKAETDLVDATSLRIRDKKGVKNAIVDHLSRLEREAEPIPIRDKFLDEQILQMTHVSPWYANICYYLVASTYP</sequence>
<dbReference type="Proteomes" id="UP000257109">
    <property type="component" value="Unassembled WGS sequence"/>
</dbReference>
<dbReference type="OrthoDB" id="8002883at2759"/>
<reference evidence="1" key="1">
    <citation type="submission" date="2018-05" db="EMBL/GenBank/DDBJ databases">
        <title>Draft genome of Mucuna pruriens seed.</title>
        <authorList>
            <person name="Nnadi N.E."/>
            <person name="Vos R."/>
            <person name="Hasami M.H."/>
            <person name="Devisetty U.K."/>
            <person name="Aguiy J.C."/>
        </authorList>
    </citation>
    <scope>NUCLEOTIDE SEQUENCE [LARGE SCALE GENOMIC DNA]</scope>
    <source>
        <strain evidence="1">JCA_2017</strain>
    </source>
</reference>
<feature type="non-terminal residue" evidence="1">
    <location>
        <position position="1"/>
    </location>
</feature>
<proteinExistence type="predicted"/>
<dbReference type="AlphaFoldDB" id="A0A371HMQ6"/>
<keyword evidence="2" id="KW-1185">Reference proteome</keyword>
<dbReference type="EMBL" id="QJKJ01002156">
    <property type="protein sequence ID" value="RDY04076.1"/>
    <property type="molecule type" value="Genomic_DNA"/>
</dbReference>
<evidence type="ECO:0000313" key="1">
    <source>
        <dbReference type="EMBL" id="RDY04076.1"/>
    </source>
</evidence>
<protein>
    <submittedName>
        <fullName evidence="1">Uncharacterized protein</fullName>
    </submittedName>
</protein>
<name>A0A371HMQ6_MUCPR</name>
<accession>A0A371HMQ6</accession>
<comment type="caution">
    <text evidence="1">The sequence shown here is derived from an EMBL/GenBank/DDBJ whole genome shotgun (WGS) entry which is preliminary data.</text>
</comment>
<organism evidence="1 2">
    <name type="scientific">Mucuna pruriens</name>
    <name type="common">Velvet bean</name>
    <name type="synonym">Dolichos pruriens</name>
    <dbReference type="NCBI Taxonomy" id="157652"/>
    <lineage>
        <taxon>Eukaryota</taxon>
        <taxon>Viridiplantae</taxon>
        <taxon>Streptophyta</taxon>
        <taxon>Embryophyta</taxon>
        <taxon>Tracheophyta</taxon>
        <taxon>Spermatophyta</taxon>
        <taxon>Magnoliopsida</taxon>
        <taxon>eudicotyledons</taxon>
        <taxon>Gunneridae</taxon>
        <taxon>Pentapetalae</taxon>
        <taxon>rosids</taxon>
        <taxon>fabids</taxon>
        <taxon>Fabales</taxon>
        <taxon>Fabaceae</taxon>
        <taxon>Papilionoideae</taxon>
        <taxon>50 kb inversion clade</taxon>
        <taxon>NPAAA clade</taxon>
        <taxon>indigoferoid/millettioid clade</taxon>
        <taxon>Phaseoleae</taxon>
        <taxon>Mucuna</taxon>
    </lineage>
</organism>
<gene>
    <name evidence="1" type="ORF">CR513_12258</name>
</gene>
<evidence type="ECO:0000313" key="2">
    <source>
        <dbReference type="Proteomes" id="UP000257109"/>
    </source>
</evidence>